<protein>
    <submittedName>
        <fullName evidence="5">GntR family transcriptional regulator</fullName>
    </submittedName>
</protein>
<keyword evidence="2" id="KW-0238">DNA-binding</keyword>
<dbReference type="InterPro" id="IPR036390">
    <property type="entry name" value="WH_DNA-bd_sf"/>
</dbReference>
<keyword evidence="1" id="KW-0805">Transcription regulation</keyword>
<accession>A0A6P2BWS7</accession>
<dbReference type="InterPro" id="IPR036388">
    <property type="entry name" value="WH-like_DNA-bd_sf"/>
</dbReference>
<dbReference type="InterPro" id="IPR008920">
    <property type="entry name" value="TF_FadR/GntR_C"/>
</dbReference>
<gene>
    <name evidence="5" type="ORF">EAS64_26020</name>
</gene>
<dbReference type="Pfam" id="PF00392">
    <property type="entry name" value="GntR"/>
    <property type="match status" value="1"/>
</dbReference>
<reference evidence="5 6" key="1">
    <citation type="submission" date="2018-11" db="EMBL/GenBank/DDBJ databases">
        <title>Trebonia kvetii gen.nov., sp.nov., a novel acidophilic actinobacterium, and proposal of the new actinobacterial family Treboniaceae fam. nov.</title>
        <authorList>
            <person name="Rapoport D."/>
            <person name="Sagova-Mareckova M."/>
            <person name="Sedlacek I."/>
            <person name="Provaznik J."/>
            <person name="Kralova S."/>
            <person name="Pavlinic D."/>
            <person name="Benes V."/>
            <person name="Kopecky J."/>
        </authorList>
    </citation>
    <scope>NUCLEOTIDE SEQUENCE [LARGE SCALE GENOMIC DNA]</scope>
    <source>
        <strain evidence="5 6">15Tr583</strain>
    </source>
</reference>
<dbReference type="OrthoDB" id="3570892at2"/>
<proteinExistence type="predicted"/>
<dbReference type="Pfam" id="PF07729">
    <property type="entry name" value="FCD"/>
    <property type="match status" value="1"/>
</dbReference>
<dbReference type="InterPro" id="IPR011711">
    <property type="entry name" value="GntR_C"/>
</dbReference>
<keyword evidence="6" id="KW-1185">Reference proteome</keyword>
<evidence type="ECO:0000256" key="1">
    <source>
        <dbReference type="ARBA" id="ARBA00023015"/>
    </source>
</evidence>
<dbReference type="SMART" id="SM00345">
    <property type="entry name" value="HTH_GNTR"/>
    <property type="match status" value="1"/>
</dbReference>
<dbReference type="SMART" id="SM00895">
    <property type="entry name" value="FCD"/>
    <property type="match status" value="1"/>
</dbReference>
<keyword evidence="3" id="KW-0804">Transcription</keyword>
<comment type="caution">
    <text evidence="5">The sequence shown here is derived from an EMBL/GenBank/DDBJ whole genome shotgun (WGS) entry which is preliminary data.</text>
</comment>
<evidence type="ECO:0000313" key="5">
    <source>
        <dbReference type="EMBL" id="TVZ02721.1"/>
    </source>
</evidence>
<dbReference type="GO" id="GO:0003700">
    <property type="term" value="F:DNA-binding transcription factor activity"/>
    <property type="evidence" value="ECO:0007669"/>
    <property type="project" value="InterPro"/>
</dbReference>
<dbReference type="AlphaFoldDB" id="A0A6P2BWS7"/>
<sequence length="234" mass="25852">MPDPFADADAAPRGLFRPTSTQQVTDYIRRQIFEGNLTVGERVPQDEIAAQLGVSRVPVREAVIALDREGWIMMQPHRGAYVVGLDENSTRDHYELLGRVYGFGARRAAERSTPEQINALAAVHRQLQAAAGPQEFSKLNRDFLRRIVSMAASRRVSATVRLMAVSIIPGDFFVEVPAAIKTHKRHLREIMKAMKAGDGEAVERETIATLRQEADLVVTLLTERGIIGRGASPA</sequence>
<dbReference type="GO" id="GO:0003677">
    <property type="term" value="F:DNA binding"/>
    <property type="evidence" value="ECO:0007669"/>
    <property type="project" value="UniProtKB-KW"/>
</dbReference>
<feature type="domain" description="HTH gntR-type" evidence="4">
    <location>
        <begin position="18"/>
        <end position="85"/>
    </location>
</feature>
<dbReference type="PANTHER" id="PTHR43537">
    <property type="entry name" value="TRANSCRIPTIONAL REGULATOR, GNTR FAMILY"/>
    <property type="match status" value="1"/>
</dbReference>
<dbReference type="InterPro" id="IPR000524">
    <property type="entry name" value="Tscrpt_reg_HTH_GntR"/>
</dbReference>
<dbReference type="SUPFAM" id="SSF46785">
    <property type="entry name" value="Winged helix' DNA-binding domain"/>
    <property type="match status" value="1"/>
</dbReference>
<evidence type="ECO:0000256" key="3">
    <source>
        <dbReference type="ARBA" id="ARBA00023163"/>
    </source>
</evidence>
<dbReference type="PANTHER" id="PTHR43537:SF5">
    <property type="entry name" value="UXU OPERON TRANSCRIPTIONAL REGULATOR"/>
    <property type="match status" value="1"/>
</dbReference>
<evidence type="ECO:0000259" key="4">
    <source>
        <dbReference type="PROSITE" id="PS50949"/>
    </source>
</evidence>
<dbReference type="SUPFAM" id="SSF48008">
    <property type="entry name" value="GntR ligand-binding domain-like"/>
    <property type="match status" value="1"/>
</dbReference>
<evidence type="ECO:0000313" key="6">
    <source>
        <dbReference type="Proteomes" id="UP000460272"/>
    </source>
</evidence>
<organism evidence="5 6">
    <name type="scientific">Trebonia kvetii</name>
    <dbReference type="NCBI Taxonomy" id="2480626"/>
    <lineage>
        <taxon>Bacteria</taxon>
        <taxon>Bacillati</taxon>
        <taxon>Actinomycetota</taxon>
        <taxon>Actinomycetes</taxon>
        <taxon>Streptosporangiales</taxon>
        <taxon>Treboniaceae</taxon>
        <taxon>Trebonia</taxon>
    </lineage>
</organism>
<dbReference type="CDD" id="cd07377">
    <property type="entry name" value="WHTH_GntR"/>
    <property type="match status" value="1"/>
</dbReference>
<evidence type="ECO:0000256" key="2">
    <source>
        <dbReference type="ARBA" id="ARBA00023125"/>
    </source>
</evidence>
<dbReference type="Gene3D" id="1.10.10.10">
    <property type="entry name" value="Winged helix-like DNA-binding domain superfamily/Winged helix DNA-binding domain"/>
    <property type="match status" value="1"/>
</dbReference>
<dbReference type="Proteomes" id="UP000460272">
    <property type="component" value="Unassembled WGS sequence"/>
</dbReference>
<name>A0A6P2BWS7_9ACTN</name>
<dbReference type="EMBL" id="RPFW01000005">
    <property type="protein sequence ID" value="TVZ02721.1"/>
    <property type="molecule type" value="Genomic_DNA"/>
</dbReference>
<dbReference type="Gene3D" id="1.20.120.530">
    <property type="entry name" value="GntR ligand-binding domain-like"/>
    <property type="match status" value="1"/>
</dbReference>
<dbReference type="PROSITE" id="PS50949">
    <property type="entry name" value="HTH_GNTR"/>
    <property type="match status" value="1"/>
</dbReference>